<feature type="non-terminal residue" evidence="2">
    <location>
        <position position="354"/>
    </location>
</feature>
<dbReference type="Pfam" id="PF13847">
    <property type="entry name" value="Methyltransf_31"/>
    <property type="match status" value="1"/>
</dbReference>
<sequence>MESSERTQVFLQELWEDIDSGDIPTHQYERLIDALDTMTSWSGKPAAHFVVELYDSLMQTPETAVYCHNMMWFRILTSTAWVRDRLHDGEVVFDLGSCTGHQVLFWAKELPGSRFTGIDVSRNALTIADQWKDSLGLDNVEFRVDNYWRPEPEIGADTLDVIVNCFTMETLPEHLATVSDSGSYSRCVLPDWMLESLKSEGRLVAVLTVKNWTILSQIVDQWRSQGLRLNEIEMIPTGDGSAHPGVVMSRIGEDLQLDIRDWANGEAARRVGSLWIIYNPVDEEGHNSDDPFEDFDSEEDLRRLATLCAWPMRLESWCSDAPEINIDTMPARWYRPVFELRHPDWEIDGNPLSL</sequence>
<proteinExistence type="predicted"/>
<dbReference type="Gene3D" id="3.40.50.150">
    <property type="entry name" value="Vaccinia Virus protein VP39"/>
    <property type="match status" value="1"/>
</dbReference>
<dbReference type="SUPFAM" id="SSF53335">
    <property type="entry name" value="S-adenosyl-L-methionine-dependent methyltransferases"/>
    <property type="match status" value="1"/>
</dbReference>
<dbReference type="InterPro" id="IPR029063">
    <property type="entry name" value="SAM-dependent_MTases_sf"/>
</dbReference>
<evidence type="ECO:0000259" key="1">
    <source>
        <dbReference type="Pfam" id="PF13847"/>
    </source>
</evidence>
<gene>
    <name evidence="2" type="ORF">METZ01_LOCUS249309</name>
</gene>
<reference evidence="2" key="1">
    <citation type="submission" date="2018-05" db="EMBL/GenBank/DDBJ databases">
        <authorList>
            <person name="Lanie J.A."/>
            <person name="Ng W.-L."/>
            <person name="Kazmierczak K.M."/>
            <person name="Andrzejewski T.M."/>
            <person name="Davidsen T.M."/>
            <person name="Wayne K.J."/>
            <person name="Tettelin H."/>
            <person name="Glass J.I."/>
            <person name="Rusch D."/>
            <person name="Podicherti R."/>
            <person name="Tsui H.-C.T."/>
            <person name="Winkler M.E."/>
        </authorList>
    </citation>
    <scope>NUCLEOTIDE SEQUENCE</scope>
</reference>
<name>A0A382IAS9_9ZZZZ</name>
<dbReference type="EMBL" id="UINC01066102">
    <property type="protein sequence ID" value="SVB96455.1"/>
    <property type="molecule type" value="Genomic_DNA"/>
</dbReference>
<dbReference type="CDD" id="cd02440">
    <property type="entry name" value="AdoMet_MTases"/>
    <property type="match status" value="1"/>
</dbReference>
<protein>
    <recommendedName>
        <fullName evidence="1">Methyltransferase domain-containing protein</fullName>
    </recommendedName>
</protein>
<dbReference type="InterPro" id="IPR025714">
    <property type="entry name" value="Methyltranfer_dom"/>
</dbReference>
<dbReference type="AlphaFoldDB" id="A0A382IAS9"/>
<accession>A0A382IAS9</accession>
<evidence type="ECO:0000313" key="2">
    <source>
        <dbReference type="EMBL" id="SVB96455.1"/>
    </source>
</evidence>
<feature type="domain" description="Methyltransferase" evidence="1">
    <location>
        <begin position="87"/>
        <end position="205"/>
    </location>
</feature>
<organism evidence="2">
    <name type="scientific">marine metagenome</name>
    <dbReference type="NCBI Taxonomy" id="408172"/>
    <lineage>
        <taxon>unclassified sequences</taxon>
        <taxon>metagenomes</taxon>
        <taxon>ecological metagenomes</taxon>
    </lineage>
</organism>